<dbReference type="RefSeq" id="WP_342114997.1">
    <property type="nucleotide sequence ID" value="NZ_JBCAUN010000002.1"/>
</dbReference>
<protein>
    <submittedName>
        <fullName evidence="2">NAD-dependent epimerase/dehydratase family protein</fullName>
    </submittedName>
</protein>
<dbReference type="CDD" id="cd08946">
    <property type="entry name" value="SDR_e"/>
    <property type="match status" value="1"/>
</dbReference>
<dbReference type="EMBL" id="JBCLVG010000002">
    <property type="protein sequence ID" value="MEN1947622.1"/>
    <property type="molecule type" value="Genomic_DNA"/>
</dbReference>
<keyword evidence="3" id="KW-1185">Reference proteome</keyword>
<comment type="caution">
    <text evidence="2">The sequence shown here is derived from an EMBL/GenBank/DDBJ whole genome shotgun (WGS) entry which is preliminary data.</text>
</comment>
<dbReference type="InterPro" id="IPR001509">
    <property type="entry name" value="Epimerase_deHydtase"/>
</dbReference>
<organism evidence="2 3">
    <name type="scientific">Leifsonia stereocauli</name>
    <dbReference type="NCBI Taxonomy" id="3134136"/>
    <lineage>
        <taxon>Bacteria</taxon>
        <taxon>Bacillati</taxon>
        <taxon>Actinomycetota</taxon>
        <taxon>Actinomycetes</taxon>
        <taxon>Micrococcales</taxon>
        <taxon>Microbacteriaceae</taxon>
        <taxon>Leifsonia</taxon>
    </lineage>
</organism>
<gene>
    <name evidence="2" type="ORF">WJX64_13770</name>
</gene>
<sequence>MERVLVTGANGIIGAALRRLLLADDATTSVFAVHSPAIGESERAFDLRDGDSIRTLVSATRPDVVIHLAGLTGPGCEVSPQDAFQINVEGTRRLAMAALEEGVRRFVFASSAAVYGDLANRPAREDDPLAGRSVYARSKAEAEQALSEVALSSGAMSSISGRIFNVVDLNSRLSLFSRLFASAREGNDEVVLRGLDSFVRDYVRSIDVARGLLDLARIRPPRQNDVTNIGTGVATSNRMLIEMMTKRVAVRHRLDAKDLGSYSVADTSHFRALVGYELPPLPGLLASEAPMESLFRVDA</sequence>
<evidence type="ECO:0000313" key="2">
    <source>
        <dbReference type="EMBL" id="MEN1947622.1"/>
    </source>
</evidence>
<accession>A0ABU9W6I4</accession>
<feature type="domain" description="NAD-dependent epimerase/dehydratase" evidence="1">
    <location>
        <begin position="4"/>
        <end position="230"/>
    </location>
</feature>
<reference evidence="2 3" key="1">
    <citation type="submission" date="2024-03" db="EMBL/GenBank/DDBJ databases">
        <title>YIM 134122 draft genome.</title>
        <authorList>
            <person name="Zuo S."/>
            <person name="Xiong L."/>
        </authorList>
    </citation>
    <scope>NUCLEOTIDE SEQUENCE [LARGE SCALE GENOMIC DNA]</scope>
    <source>
        <strain evidence="2 3">YIM 134122</strain>
    </source>
</reference>
<dbReference type="SUPFAM" id="SSF51735">
    <property type="entry name" value="NAD(P)-binding Rossmann-fold domains"/>
    <property type="match status" value="1"/>
</dbReference>
<dbReference type="PANTHER" id="PTHR43245">
    <property type="entry name" value="BIFUNCTIONAL POLYMYXIN RESISTANCE PROTEIN ARNA"/>
    <property type="match status" value="1"/>
</dbReference>
<evidence type="ECO:0000313" key="3">
    <source>
        <dbReference type="Proteomes" id="UP001425155"/>
    </source>
</evidence>
<dbReference type="InterPro" id="IPR036291">
    <property type="entry name" value="NAD(P)-bd_dom_sf"/>
</dbReference>
<dbReference type="Pfam" id="PF01370">
    <property type="entry name" value="Epimerase"/>
    <property type="match status" value="1"/>
</dbReference>
<proteinExistence type="predicted"/>
<name>A0ABU9W6I4_9MICO</name>
<dbReference type="InterPro" id="IPR050177">
    <property type="entry name" value="Lipid_A_modif_metabolic_enz"/>
</dbReference>
<dbReference type="Proteomes" id="UP001425155">
    <property type="component" value="Unassembled WGS sequence"/>
</dbReference>
<dbReference type="Gene3D" id="3.40.50.720">
    <property type="entry name" value="NAD(P)-binding Rossmann-like Domain"/>
    <property type="match status" value="1"/>
</dbReference>
<evidence type="ECO:0000259" key="1">
    <source>
        <dbReference type="Pfam" id="PF01370"/>
    </source>
</evidence>